<evidence type="ECO:0000256" key="1">
    <source>
        <dbReference type="SAM" id="MobiDB-lite"/>
    </source>
</evidence>
<sequence length="203" mass="22146">MLIFLMYMFAVLGVGLLLAAAVLKFRLSYPSSNLTKLARALGSFNLNFPRRFVTPDQSHMIALDEAGRTLAIGSCSPGGAEHATAQLYTFDTILGSEIVENALTLTKVSKTSRITTSTRKNSYGISRPETENHSGNNADAIPADEEEVKELTLKIYLSSADTPVLSIPFLPDIAPARKSDREYTLAFSEVQHVHEAIREIVSA</sequence>
<proteinExistence type="predicted"/>
<evidence type="ECO:0000313" key="2">
    <source>
        <dbReference type="EMBL" id="SDJ45439.1"/>
    </source>
</evidence>
<reference evidence="3" key="1">
    <citation type="submission" date="2016-10" db="EMBL/GenBank/DDBJ databases">
        <authorList>
            <person name="Varghese N."/>
            <person name="Submissions S."/>
        </authorList>
    </citation>
    <scope>NUCLEOTIDE SEQUENCE [LARGE SCALE GENOMIC DNA]</scope>
    <source>
        <strain evidence="3">CGMCC 1.11012</strain>
    </source>
</reference>
<gene>
    <name evidence="2" type="ORF">SAMN05216192_11790</name>
</gene>
<dbReference type="STRING" id="1174501.SAMN05216192_11790"/>
<accession>A0A1G8TVB5</accession>
<name>A0A1G8TVB5_9BACL</name>
<dbReference type="Proteomes" id="UP000199050">
    <property type="component" value="Unassembled WGS sequence"/>
</dbReference>
<keyword evidence="3" id="KW-1185">Reference proteome</keyword>
<dbReference type="EMBL" id="FNDX01000017">
    <property type="protein sequence ID" value="SDJ45439.1"/>
    <property type="molecule type" value="Genomic_DNA"/>
</dbReference>
<feature type="region of interest" description="Disordered" evidence="1">
    <location>
        <begin position="117"/>
        <end position="138"/>
    </location>
</feature>
<dbReference type="AlphaFoldDB" id="A0A1G8TVB5"/>
<evidence type="ECO:0000313" key="3">
    <source>
        <dbReference type="Proteomes" id="UP000199050"/>
    </source>
</evidence>
<dbReference type="OrthoDB" id="2659320at2"/>
<organism evidence="2 3">
    <name type="scientific">Paenibacillus typhae</name>
    <dbReference type="NCBI Taxonomy" id="1174501"/>
    <lineage>
        <taxon>Bacteria</taxon>
        <taxon>Bacillati</taxon>
        <taxon>Bacillota</taxon>
        <taxon>Bacilli</taxon>
        <taxon>Bacillales</taxon>
        <taxon>Paenibacillaceae</taxon>
        <taxon>Paenibacillus</taxon>
    </lineage>
</organism>
<protein>
    <submittedName>
        <fullName evidence="2">Uncharacterized protein</fullName>
    </submittedName>
</protein>
<dbReference type="RefSeq" id="WP_090715509.1">
    <property type="nucleotide sequence ID" value="NZ_CBCSKY010000024.1"/>
</dbReference>